<protein>
    <submittedName>
        <fullName evidence="4">Response regulator</fullName>
    </submittedName>
</protein>
<gene>
    <name evidence="4" type="ORF">FLL45_13195</name>
</gene>
<feature type="domain" description="Response regulatory" evidence="3">
    <location>
        <begin position="4"/>
        <end position="121"/>
    </location>
</feature>
<dbReference type="PANTHER" id="PTHR45339:SF5">
    <property type="entry name" value="HISTIDINE KINASE"/>
    <property type="match status" value="1"/>
</dbReference>
<feature type="modified residue" description="4-aspartylphosphate" evidence="2">
    <location>
        <position position="53"/>
    </location>
</feature>
<keyword evidence="5" id="KW-1185">Reference proteome</keyword>
<reference evidence="4 5" key="1">
    <citation type="submission" date="2019-06" db="EMBL/GenBank/DDBJ databases">
        <title>Draft genome of Aliikangiella marina GYP-15.</title>
        <authorList>
            <person name="Wang G."/>
        </authorList>
    </citation>
    <scope>NUCLEOTIDE SEQUENCE [LARGE SCALE GENOMIC DNA]</scope>
    <source>
        <strain evidence="4 5">GYP-15</strain>
    </source>
</reference>
<organism evidence="4 5">
    <name type="scientific">Aliikangiella marina</name>
    <dbReference type="NCBI Taxonomy" id="1712262"/>
    <lineage>
        <taxon>Bacteria</taxon>
        <taxon>Pseudomonadati</taxon>
        <taxon>Pseudomonadota</taxon>
        <taxon>Gammaproteobacteria</taxon>
        <taxon>Oceanospirillales</taxon>
        <taxon>Pleioneaceae</taxon>
        <taxon>Aliikangiella</taxon>
    </lineage>
</organism>
<dbReference type="PROSITE" id="PS50110">
    <property type="entry name" value="RESPONSE_REGULATORY"/>
    <property type="match status" value="1"/>
</dbReference>
<evidence type="ECO:0000256" key="1">
    <source>
        <dbReference type="ARBA" id="ARBA00022553"/>
    </source>
</evidence>
<dbReference type="GO" id="GO:0000160">
    <property type="term" value="P:phosphorelay signal transduction system"/>
    <property type="evidence" value="ECO:0007669"/>
    <property type="project" value="InterPro"/>
</dbReference>
<comment type="caution">
    <text evidence="4">The sequence shown here is derived from an EMBL/GenBank/DDBJ whole genome shotgun (WGS) entry which is preliminary data.</text>
</comment>
<dbReference type="SUPFAM" id="SSF52172">
    <property type="entry name" value="CheY-like"/>
    <property type="match status" value="1"/>
</dbReference>
<dbReference type="OrthoDB" id="9800897at2"/>
<dbReference type="InterPro" id="IPR011006">
    <property type="entry name" value="CheY-like_superfamily"/>
</dbReference>
<evidence type="ECO:0000259" key="3">
    <source>
        <dbReference type="PROSITE" id="PS50110"/>
    </source>
</evidence>
<dbReference type="Pfam" id="PF00072">
    <property type="entry name" value="Response_reg"/>
    <property type="match status" value="1"/>
</dbReference>
<dbReference type="Proteomes" id="UP000317839">
    <property type="component" value="Unassembled WGS sequence"/>
</dbReference>
<proteinExistence type="predicted"/>
<accession>A0A545T9D8</accession>
<name>A0A545T9D8_9GAMM</name>
<dbReference type="AlphaFoldDB" id="A0A545T9D8"/>
<dbReference type="RefSeq" id="WP_142942527.1">
    <property type="nucleotide sequence ID" value="NZ_VIKR01000003.1"/>
</dbReference>
<evidence type="ECO:0000313" key="4">
    <source>
        <dbReference type="EMBL" id="TQV73819.1"/>
    </source>
</evidence>
<dbReference type="PANTHER" id="PTHR45339">
    <property type="entry name" value="HYBRID SIGNAL TRANSDUCTION HISTIDINE KINASE J"/>
    <property type="match status" value="1"/>
</dbReference>
<evidence type="ECO:0000256" key="2">
    <source>
        <dbReference type="PROSITE-ProRule" id="PRU00169"/>
    </source>
</evidence>
<dbReference type="InterPro" id="IPR001789">
    <property type="entry name" value="Sig_transdc_resp-reg_receiver"/>
</dbReference>
<evidence type="ECO:0000313" key="5">
    <source>
        <dbReference type="Proteomes" id="UP000317839"/>
    </source>
</evidence>
<dbReference type="SMART" id="SM00448">
    <property type="entry name" value="REC"/>
    <property type="match status" value="1"/>
</dbReference>
<keyword evidence="1 2" id="KW-0597">Phosphoprotein</keyword>
<dbReference type="EMBL" id="VIKR01000003">
    <property type="protein sequence ID" value="TQV73819.1"/>
    <property type="molecule type" value="Genomic_DNA"/>
</dbReference>
<dbReference type="Gene3D" id="3.40.50.2300">
    <property type="match status" value="1"/>
</dbReference>
<sequence>MSKRILVVEDDFANQRVASLFIAKLGFEADIAENGSVAVEKASESQYDLILMDCQMPIMDGFEACRQIRAENGPNQNIPIVALTANVIAGIDEECQEAGMNDVLNKPVQLDNMQAMLEKWLNRPVAE</sequence>
<dbReference type="CDD" id="cd17546">
    <property type="entry name" value="REC_hyHK_CKI1_RcsC-like"/>
    <property type="match status" value="1"/>
</dbReference>